<keyword evidence="2" id="KW-0175">Coiled coil</keyword>
<dbReference type="Pfam" id="PF02575">
    <property type="entry name" value="YbaB_DNA_bd"/>
    <property type="match status" value="1"/>
</dbReference>
<dbReference type="PIRSF" id="PIRSF004555">
    <property type="entry name" value="UCP004555"/>
    <property type="match status" value="1"/>
</dbReference>
<dbReference type="AlphaFoldDB" id="A0A2M6R9G3"/>
<feature type="coiled-coil region" evidence="2">
    <location>
        <begin position="1"/>
        <end position="35"/>
    </location>
</feature>
<dbReference type="PANTHER" id="PTHR33449">
    <property type="entry name" value="NUCLEOID-ASSOCIATED PROTEIN YBAB"/>
    <property type="match status" value="1"/>
</dbReference>
<gene>
    <name evidence="3" type="ORF">COT79_00670</name>
</gene>
<dbReference type="EMBL" id="PEZX01000013">
    <property type="protein sequence ID" value="PIS07163.1"/>
    <property type="molecule type" value="Genomic_DNA"/>
</dbReference>
<dbReference type="SUPFAM" id="SSF82607">
    <property type="entry name" value="YbaB-like"/>
    <property type="match status" value="1"/>
</dbReference>
<protein>
    <submittedName>
        <fullName evidence="3">Nucleoid-associated protein, YbaB/EbfC family</fullName>
    </submittedName>
</protein>
<sequence length="101" mass="11380">MLDKMKQLYQLQKKAKEIQKELKETEIEARSTDGEVTVVYNGEQHLVDIAIAEDMLSPQKKKELEQLIIKVSGEAMSKAQALAAEKTKDVMKDMGMNIPGM</sequence>
<dbReference type="PANTHER" id="PTHR33449:SF1">
    <property type="entry name" value="NUCLEOID-ASSOCIATED PROTEIN YBAB"/>
    <property type="match status" value="1"/>
</dbReference>
<dbReference type="InterPro" id="IPR036894">
    <property type="entry name" value="YbaB-like_sf"/>
</dbReference>
<dbReference type="Gene3D" id="3.30.1310.10">
    <property type="entry name" value="Nucleoid-associated protein YbaB-like domain"/>
    <property type="match status" value="1"/>
</dbReference>
<name>A0A2M6R9G3_9BACT</name>
<dbReference type="GO" id="GO:0003677">
    <property type="term" value="F:DNA binding"/>
    <property type="evidence" value="ECO:0007669"/>
    <property type="project" value="UniProtKB-KW"/>
</dbReference>
<keyword evidence="1" id="KW-0238">DNA-binding</keyword>
<evidence type="ECO:0000313" key="3">
    <source>
        <dbReference type="EMBL" id="PIS07163.1"/>
    </source>
</evidence>
<reference evidence="4" key="1">
    <citation type="submission" date="2017-09" db="EMBL/GenBank/DDBJ databases">
        <title>Depth-based differentiation of microbial function through sediment-hosted aquifers and enrichment of novel symbionts in the deep terrestrial subsurface.</title>
        <authorList>
            <person name="Probst A.J."/>
            <person name="Ladd B."/>
            <person name="Jarett J.K."/>
            <person name="Geller-Mcgrath D.E."/>
            <person name="Sieber C.M.K."/>
            <person name="Emerson J.B."/>
            <person name="Anantharaman K."/>
            <person name="Thomas B.C."/>
            <person name="Malmstrom R."/>
            <person name="Stieglmeier M."/>
            <person name="Klingl A."/>
            <person name="Woyke T."/>
            <person name="Ryan C.M."/>
            <person name="Banfield J.F."/>
        </authorList>
    </citation>
    <scope>NUCLEOTIDE SEQUENCE [LARGE SCALE GENOMIC DNA]</scope>
</reference>
<dbReference type="Proteomes" id="UP000231162">
    <property type="component" value="Unassembled WGS sequence"/>
</dbReference>
<accession>A0A2M6R9G3</accession>
<evidence type="ECO:0000256" key="2">
    <source>
        <dbReference type="SAM" id="Coils"/>
    </source>
</evidence>
<dbReference type="InterPro" id="IPR004401">
    <property type="entry name" value="YbaB/EbfC"/>
</dbReference>
<comment type="caution">
    <text evidence="3">The sequence shown here is derived from an EMBL/GenBank/DDBJ whole genome shotgun (WGS) entry which is preliminary data.</text>
</comment>
<proteinExistence type="predicted"/>
<organism evidence="3 4">
    <name type="scientific">Candidatus Berkelbacteria bacterium CG10_big_fil_rev_8_21_14_0_10_43_14</name>
    <dbReference type="NCBI Taxonomy" id="1974515"/>
    <lineage>
        <taxon>Bacteria</taxon>
        <taxon>Candidatus Berkelbacteria</taxon>
    </lineage>
</organism>
<dbReference type="NCBIfam" id="TIGR00103">
    <property type="entry name" value="DNA_YbaB_EbfC"/>
    <property type="match status" value="1"/>
</dbReference>
<evidence type="ECO:0000256" key="1">
    <source>
        <dbReference type="ARBA" id="ARBA00023125"/>
    </source>
</evidence>
<evidence type="ECO:0000313" key="4">
    <source>
        <dbReference type="Proteomes" id="UP000231162"/>
    </source>
</evidence>